<reference evidence="4" key="1">
    <citation type="submission" date="2020-03" db="EMBL/GenBank/DDBJ databases">
        <title>Genome assembly of Azotobacter chroococcum W5.</title>
        <authorList>
            <person name="Kannepalli A."/>
        </authorList>
    </citation>
    <scope>NUCLEOTIDE SEQUENCE</scope>
    <source>
        <strain evidence="4">W5</strain>
    </source>
</reference>
<dbReference type="Pfam" id="PF18626">
    <property type="entry name" value="Gln_deamidase_2"/>
    <property type="match status" value="1"/>
</dbReference>
<feature type="region of interest" description="Disordered" evidence="1">
    <location>
        <begin position="142"/>
        <end position="177"/>
    </location>
</feature>
<comment type="caution">
    <text evidence="4">The sequence shown here is derived from an EMBL/GenBank/DDBJ whole genome shotgun (WGS) entry which is preliminary data.</text>
</comment>
<gene>
    <name evidence="4" type="ORF">HA520_02400</name>
</gene>
<feature type="transmembrane region" description="Helical" evidence="2">
    <location>
        <begin position="1050"/>
        <end position="1069"/>
    </location>
</feature>
<sequence length="1075" mass="117285">MPSQRKLVGGVRTLSPSGERWAESATEALPAKVTVEFENGDTGFLDMRSARAVHWARMIDKLQRAKQPMYVEIDNETGVITNVRVPRRFKVEGIEPGDHGNLIVRLIPSSALHLLLRSDPNFETMRTSLAAAQLDASERLITETRDEHEIIDVRTPEPAPPGGPGESTPPEDDPSVSEARAKDIFNNMKAESCSPCSPTSDCIPFLFPDDGCWIRAHIMCHLMRTGGPDLTTNPPEDPEKVWIRGLLNAPTANHPDCHVLWGWHVAPTLATVLSAPNDKLVIDPSLSPLPESKDAWKSRQGNPGATLTDSPWTAYNSETDMSSVSLADSYQAMQSYRDELQDRCLDFGPPPYSCTRGCFFIIDRSTFSDGEVEAMLHVATPAIVQSAFYVVVDGFSPNQLGFTVATMLHTPTLNASPAVAGMTITPVRLEFEYPSHLNRRQRLTWVYDITFTNTSGFTSPVAVVTLQASMSTVASTGALYLIQQPNPYEVDGETSWLSTDLRVFQIKQGRPKFGVTMGSDPSAFITQVLTNLNNGTTGGQTFENDISLDQQTSRLELSGTVAGIPVYNFAIAKVRYRSLLTSATDVRVFFRLFPVATTSLEYDQATTYRRHTSGATVVPLLGIKNNAIASIPCFAAPRVNSAVASMRTQTDPANVLTMPPNAGGSEVIRYFGCWLDINQMQPQFPLQPMPGDGPYTSGRQSIQDLIRNEHQCLVSEIAFTPAPAQNGLTPSLSDKLAQRNLAIVQSANPGLVYSRRIPQTFEVRSSSAKQDQDELMFDWGNVPEGSVATVYLPDILADDVLRLAARKYRTHRLIRIDEHTVRFDTGGLNYIPIPFTDANLPGLLTVDLPEGIKKGQVFKVVVRQVAGRPQVATRMFAERSEIAVRYIIGSFQLTIPVSTKAEMLPGQQRLLSNLRWIERAIPANDRWAPAFGKYVAQVAARVDALGGDASRVAPSSSGEWQDARRQCLMLTALAILLIVVFAVGSGVLPIAVATLGGVLILAGLAGVANFWRKNCRPTICQQLRVVLAGSAIGALLLALMMLFGQSTPRIATALIVFACAAATAAVASWSKGCFR</sequence>
<evidence type="ECO:0000313" key="4">
    <source>
        <dbReference type="EMBL" id="NHN76147.1"/>
    </source>
</evidence>
<dbReference type="Proteomes" id="UP000736384">
    <property type="component" value="Unassembled WGS sequence"/>
</dbReference>
<name>A0AA44C6W6_9GAMM</name>
<organism evidence="4 5">
    <name type="scientific">Azotobacter chroococcum</name>
    <dbReference type="NCBI Taxonomy" id="353"/>
    <lineage>
        <taxon>Bacteria</taxon>
        <taxon>Pseudomonadati</taxon>
        <taxon>Pseudomonadota</taxon>
        <taxon>Gammaproteobacteria</taxon>
        <taxon>Pseudomonadales</taxon>
        <taxon>Pseudomonadaceae</taxon>
        <taxon>Azotobacter</taxon>
    </lineage>
</organism>
<feature type="compositionally biased region" description="Basic and acidic residues" evidence="1">
    <location>
        <begin position="142"/>
        <end position="155"/>
    </location>
</feature>
<evidence type="ECO:0000313" key="5">
    <source>
        <dbReference type="Proteomes" id="UP000736384"/>
    </source>
</evidence>
<evidence type="ECO:0000256" key="1">
    <source>
        <dbReference type="SAM" id="MobiDB-lite"/>
    </source>
</evidence>
<dbReference type="EMBL" id="JAAPAP010000002">
    <property type="protein sequence ID" value="NHN76147.1"/>
    <property type="molecule type" value="Genomic_DNA"/>
</dbReference>
<feature type="transmembrane region" description="Helical" evidence="2">
    <location>
        <begin position="1023"/>
        <end position="1044"/>
    </location>
</feature>
<keyword evidence="2" id="KW-0472">Membrane</keyword>
<dbReference type="RefSeq" id="WP_165891476.1">
    <property type="nucleotide sequence ID" value="NZ_JAAPAP010000002.1"/>
</dbReference>
<feature type="region of interest" description="Disordered" evidence="1">
    <location>
        <begin position="291"/>
        <end position="311"/>
    </location>
</feature>
<feature type="compositionally biased region" description="Polar residues" evidence="1">
    <location>
        <begin position="299"/>
        <end position="311"/>
    </location>
</feature>
<accession>A0AA44C6W6</accession>
<evidence type="ECO:0000256" key="2">
    <source>
        <dbReference type="SAM" id="Phobius"/>
    </source>
</evidence>
<proteinExistence type="predicted"/>
<protein>
    <recommendedName>
        <fullName evidence="3">Protein glutaminase domain-containing protein</fullName>
    </recommendedName>
</protein>
<evidence type="ECO:0000259" key="3">
    <source>
        <dbReference type="Pfam" id="PF18626"/>
    </source>
</evidence>
<dbReference type="AlphaFoldDB" id="A0AA44C6W6"/>
<dbReference type="Gene3D" id="3.10.620.30">
    <property type="match status" value="1"/>
</dbReference>
<keyword evidence="2" id="KW-0812">Transmembrane</keyword>
<feature type="domain" description="Protein glutaminase" evidence="3">
    <location>
        <begin position="181"/>
        <end position="299"/>
    </location>
</feature>
<dbReference type="InterPro" id="IPR041325">
    <property type="entry name" value="Gln_deamidase_2"/>
</dbReference>
<feature type="transmembrane region" description="Helical" evidence="2">
    <location>
        <begin position="990"/>
        <end position="1011"/>
    </location>
</feature>
<keyword evidence="2" id="KW-1133">Transmembrane helix</keyword>